<dbReference type="Gene3D" id="1.10.3720.10">
    <property type="entry name" value="MetI-like"/>
    <property type="match status" value="1"/>
</dbReference>
<comment type="caution">
    <text evidence="9">The sequence shown here is derived from an EMBL/GenBank/DDBJ whole genome shotgun (WGS) entry which is preliminary data.</text>
</comment>
<keyword evidence="3" id="KW-1003">Cell membrane</keyword>
<keyword evidence="2 7" id="KW-0813">Transport</keyword>
<dbReference type="PANTHER" id="PTHR43744:SF9">
    <property type="entry name" value="POLYGALACTURONAN_RHAMNOGALACTURONAN TRANSPORT SYSTEM PERMEASE PROTEIN YTCP"/>
    <property type="match status" value="1"/>
</dbReference>
<evidence type="ECO:0000256" key="4">
    <source>
        <dbReference type="ARBA" id="ARBA00022692"/>
    </source>
</evidence>
<dbReference type="EMBL" id="JAHZIK010000139">
    <property type="protein sequence ID" value="MBW7453976.1"/>
    <property type="molecule type" value="Genomic_DNA"/>
</dbReference>
<dbReference type="InterPro" id="IPR000515">
    <property type="entry name" value="MetI-like"/>
</dbReference>
<feature type="transmembrane region" description="Helical" evidence="7">
    <location>
        <begin position="69"/>
        <end position="96"/>
    </location>
</feature>
<feature type="transmembrane region" description="Helical" evidence="7">
    <location>
        <begin position="181"/>
        <end position="203"/>
    </location>
</feature>
<evidence type="ECO:0000313" key="10">
    <source>
        <dbReference type="Proteomes" id="UP001519887"/>
    </source>
</evidence>
<proteinExistence type="inferred from homology"/>
<keyword evidence="5 7" id="KW-1133">Transmembrane helix</keyword>
<evidence type="ECO:0000256" key="1">
    <source>
        <dbReference type="ARBA" id="ARBA00004651"/>
    </source>
</evidence>
<feature type="transmembrane region" description="Helical" evidence="7">
    <location>
        <begin position="12"/>
        <end position="34"/>
    </location>
</feature>
<dbReference type="PROSITE" id="PS50928">
    <property type="entry name" value="ABC_TM1"/>
    <property type="match status" value="1"/>
</dbReference>
<dbReference type="PANTHER" id="PTHR43744">
    <property type="entry name" value="ABC TRANSPORTER PERMEASE PROTEIN MG189-RELATED-RELATED"/>
    <property type="match status" value="1"/>
</dbReference>
<comment type="similarity">
    <text evidence="7">Belongs to the binding-protein-dependent transport system permease family.</text>
</comment>
<evidence type="ECO:0000256" key="7">
    <source>
        <dbReference type="RuleBase" id="RU363032"/>
    </source>
</evidence>
<evidence type="ECO:0000259" key="8">
    <source>
        <dbReference type="PROSITE" id="PS50928"/>
    </source>
</evidence>
<sequence length="286" mass="31892">MDNSTGSRTFHAANIVFLTVVALITLFPIYYVFIVSFTDIGEYLSRTIILFPETWSFDSYEYLLSSPTIIRAIGVSGFLAVAGTACSLIITASLAYTLSRKKLMGRRVILMLILFTILFNPGIIPNYMLVRNLGLIDNIWSLILPVLSSGWYVILMKGFFDNIPDSLDEAAAIDGCNEITAWFRIVLPLSLPAIAAFGLFYAVEFWNSYFTALLYINDYHKWPIQVLLQNMLAENPLAEADPLHQPPPAEMLKMAAVVIATVPILCIYPFLQKHFAQGVMVGSIKG</sequence>
<keyword evidence="6 7" id="KW-0472">Membrane</keyword>
<organism evidence="9 10">
    <name type="scientific">Paenibacillus sepulcri</name>
    <dbReference type="NCBI Taxonomy" id="359917"/>
    <lineage>
        <taxon>Bacteria</taxon>
        <taxon>Bacillati</taxon>
        <taxon>Bacillota</taxon>
        <taxon>Bacilli</taxon>
        <taxon>Bacillales</taxon>
        <taxon>Paenibacillaceae</taxon>
        <taxon>Paenibacillus</taxon>
    </lineage>
</organism>
<dbReference type="Proteomes" id="UP001519887">
    <property type="component" value="Unassembled WGS sequence"/>
</dbReference>
<dbReference type="CDD" id="cd06261">
    <property type="entry name" value="TM_PBP2"/>
    <property type="match status" value="1"/>
</dbReference>
<dbReference type="RefSeq" id="WP_210038162.1">
    <property type="nucleotide sequence ID" value="NZ_JBHLVU010000022.1"/>
</dbReference>
<keyword evidence="4 7" id="KW-0812">Transmembrane</keyword>
<feature type="transmembrane region" description="Helical" evidence="7">
    <location>
        <begin position="251"/>
        <end position="271"/>
    </location>
</feature>
<protein>
    <submittedName>
        <fullName evidence="9">Carbohydrate ABC transporter permease</fullName>
    </submittedName>
</protein>
<evidence type="ECO:0000313" key="9">
    <source>
        <dbReference type="EMBL" id="MBW7453976.1"/>
    </source>
</evidence>
<reference evidence="9 10" key="1">
    <citation type="submission" date="2021-07" db="EMBL/GenBank/DDBJ databases">
        <title>Paenibacillus radiodurans sp. nov., isolated from the southeastern edge of Tengger Desert.</title>
        <authorList>
            <person name="Zhang G."/>
        </authorList>
    </citation>
    <scope>NUCLEOTIDE SEQUENCE [LARGE SCALE GENOMIC DNA]</scope>
    <source>
        <strain evidence="9 10">CCM 7311</strain>
    </source>
</reference>
<comment type="subcellular location">
    <subcellularLocation>
        <location evidence="1 7">Cell membrane</location>
        <topology evidence="1 7">Multi-pass membrane protein</topology>
    </subcellularLocation>
</comment>
<feature type="transmembrane region" description="Helical" evidence="7">
    <location>
        <begin position="108"/>
        <end position="127"/>
    </location>
</feature>
<evidence type="ECO:0000256" key="6">
    <source>
        <dbReference type="ARBA" id="ARBA00023136"/>
    </source>
</evidence>
<accession>A0ABS7BZR4</accession>
<name>A0ABS7BZR4_9BACL</name>
<dbReference type="InterPro" id="IPR035906">
    <property type="entry name" value="MetI-like_sf"/>
</dbReference>
<dbReference type="SUPFAM" id="SSF161098">
    <property type="entry name" value="MetI-like"/>
    <property type="match status" value="1"/>
</dbReference>
<dbReference type="Pfam" id="PF00528">
    <property type="entry name" value="BPD_transp_1"/>
    <property type="match status" value="1"/>
</dbReference>
<evidence type="ECO:0000256" key="3">
    <source>
        <dbReference type="ARBA" id="ARBA00022475"/>
    </source>
</evidence>
<evidence type="ECO:0000256" key="2">
    <source>
        <dbReference type="ARBA" id="ARBA00022448"/>
    </source>
</evidence>
<gene>
    <name evidence="9" type="ORF">K0U00_07990</name>
</gene>
<evidence type="ECO:0000256" key="5">
    <source>
        <dbReference type="ARBA" id="ARBA00022989"/>
    </source>
</evidence>
<feature type="domain" description="ABC transmembrane type-1" evidence="8">
    <location>
        <begin position="73"/>
        <end position="271"/>
    </location>
</feature>
<feature type="transmembrane region" description="Helical" evidence="7">
    <location>
        <begin position="139"/>
        <end position="160"/>
    </location>
</feature>
<keyword evidence="10" id="KW-1185">Reference proteome</keyword>